<evidence type="ECO:0000256" key="3">
    <source>
        <dbReference type="ARBA" id="ARBA00022692"/>
    </source>
</evidence>
<comment type="similarity">
    <text evidence="2">Belongs to the UPF0073 (Hly-III) family.</text>
</comment>
<evidence type="ECO:0000256" key="5">
    <source>
        <dbReference type="ARBA" id="ARBA00023136"/>
    </source>
</evidence>
<keyword evidence="3 7" id="KW-0812">Transmembrane</keyword>
<gene>
    <name evidence="8" type="ORF">SAMN04487936_105176</name>
</gene>
<evidence type="ECO:0000313" key="9">
    <source>
        <dbReference type="Proteomes" id="UP000183557"/>
    </source>
</evidence>
<sequence>MLTHTFTKREEIANSITHGIGAILSVAMLVLLIVFASTSGNAWHITSVTIYGVTMLLLYVSSTLVHSFPPGRAKDLFEIFDHSAIYLFIAGTYTPILLVPLRSNLGWTLFGIVWGMAILGVVFKVFFVKKFVVMSTIFYVLMGWLIVLAWGPLTVEVPAAGITYLVVGGVMYSIGSIFYVWRSFKYHHMVWHLFVLGGSILHFFTIFFYIIG</sequence>
<evidence type="ECO:0000256" key="6">
    <source>
        <dbReference type="PIRSR" id="PIRSR604254-1"/>
    </source>
</evidence>
<dbReference type="RefSeq" id="WP_075036469.1">
    <property type="nucleotide sequence ID" value="NZ_FOSB01000005.1"/>
</dbReference>
<dbReference type="EMBL" id="FOSB01000005">
    <property type="protein sequence ID" value="SFJ91177.1"/>
    <property type="molecule type" value="Genomic_DNA"/>
</dbReference>
<evidence type="ECO:0000256" key="7">
    <source>
        <dbReference type="SAM" id="Phobius"/>
    </source>
</evidence>
<dbReference type="PANTHER" id="PTHR20855:SF129">
    <property type="entry name" value="HEMOLYSIN-3 HOMOLOG"/>
    <property type="match status" value="1"/>
</dbReference>
<organism evidence="8 9">
    <name type="scientific">Halobacillus dabanensis</name>
    <dbReference type="NCBI Taxonomy" id="240302"/>
    <lineage>
        <taxon>Bacteria</taxon>
        <taxon>Bacillati</taxon>
        <taxon>Bacillota</taxon>
        <taxon>Bacilli</taxon>
        <taxon>Bacillales</taxon>
        <taxon>Bacillaceae</taxon>
        <taxon>Halobacillus</taxon>
    </lineage>
</organism>
<keyword evidence="4 7" id="KW-1133">Transmembrane helix</keyword>
<keyword evidence="6" id="KW-0479">Metal-binding</keyword>
<name>A0A1I3VAF8_HALDA</name>
<dbReference type="eggNOG" id="COG1272">
    <property type="taxonomic scope" value="Bacteria"/>
</dbReference>
<keyword evidence="5 7" id="KW-0472">Membrane</keyword>
<feature type="transmembrane region" description="Helical" evidence="7">
    <location>
        <begin position="193"/>
        <end position="211"/>
    </location>
</feature>
<accession>A0A1I3VAF8</accession>
<dbReference type="PANTHER" id="PTHR20855">
    <property type="entry name" value="ADIPOR/PROGESTIN RECEPTOR-RELATED"/>
    <property type="match status" value="1"/>
</dbReference>
<dbReference type="Pfam" id="PF03006">
    <property type="entry name" value="HlyIII"/>
    <property type="match status" value="1"/>
</dbReference>
<feature type="transmembrane region" description="Helical" evidence="7">
    <location>
        <begin position="12"/>
        <end position="36"/>
    </location>
</feature>
<feature type="transmembrane region" description="Helical" evidence="7">
    <location>
        <begin position="83"/>
        <end position="101"/>
    </location>
</feature>
<feature type="binding site" evidence="6">
    <location>
        <position position="66"/>
    </location>
    <ligand>
        <name>Zn(2+)</name>
        <dbReference type="ChEBI" id="CHEBI:29105"/>
    </ligand>
</feature>
<reference evidence="9" key="1">
    <citation type="submission" date="2016-10" db="EMBL/GenBank/DDBJ databases">
        <authorList>
            <person name="Varghese N."/>
            <person name="Submissions S."/>
        </authorList>
    </citation>
    <scope>NUCLEOTIDE SEQUENCE [LARGE SCALE GENOMIC DNA]</scope>
    <source>
        <strain evidence="9">CGMCC 1.3704</strain>
    </source>
</reference>
<evidence type="ECO:0000256" key="2">
    <source>
        <dbReference type="ARBA" id="ARBA00008488"/>
    </source>
</evidence>
<dbReference type="Proteomes" id="UP000183557">
    <property type="component" value="Unassembled WGS sequence"/>
</dbReference>
<evidence type="ECO:0000256" key="4">
    <source>
        <dbReference type="ARBA" id="ARBA00022989"/>
    </source>
</evidence>
<keyword evidence="6" id="KW-0862">Zinc</keyword>
<feature type="binding site" evidence="6">
    <location>
        <position position="192"/>
    </location>
    <ligand>
        <name>Zn(2+)</name>
        <dbReference type="ChEBI" id="CHEBI:29105"/>
    </ligand>
</feature>
<feature type="transmembrane region" description="Helical" evidence="7">
    <location>
        <begin position="42"/>
        <end position="62"/>
    </location>
</feature>
<dbReference type="GO" id="GO:0140911">
    <property type="term" value="F:pore-forming activity"/>
    <property type="evidence" value="ECO:0007669"/>
    <property type="project" value="InterPro"/>
</dbReference>
<dbReference type="AlphaFoldDB" id="A0A1I3VAF8"/>
<dbReference type="InterPro" id="IPR004254">
    <property type="entry name" value="AdipoR/HlyIII-related"/>
</dbReference>
<dbReference type="GO" id="GO:0046872">
    <property type="term" value="F:metal ion binding"/>
    <property type="evidence" value="ECO:0007669"/>
    <property type="project" value="UniProtKB-KW"/>
</dbReference>
<dbReference type="STRING" id="240302.BN982_02235"/>
<proteinExistence type="inferred from homology"/>
<feature type="transmembrane region" description="Helical" evidence="7">
    <location>
        <begin position="107"/>
        <end position="126"/>
    </location>
</feature>
<protein>
    <submittedName>
        <fullName evidence="8">Hemolysin III</fullName>
    </submittedName>
</protein>
<dbReference type="InterPro" id="IPR005744">
    <property type="entry name" value="Hy-lIII"/>
</dbReference>
<dbReference type="NCBIfam" id="TIGR01065">
    <property type="entry name" value="hlyIII"/>
    <property type="match status" value="1"/>
</dbReference>
<keyword evidence="9" id="KW-1185">Reference proteome</keyword>
<dbReference type="GO" id="GO:0012505">
    <property type="term" value="C:endomembrane system"/>
    <property type="evidence" value="ECO:0007669"/>
    <property type="project" value="UniProtKB-SubCell"/>
</dbReference>
<evidence type="ECO:0000256" key="1">
    <source>
        <dbReference type="ARBA" id="ARBA00004127"/>
    </source>
</evidence>
<dbReference type="OrthoDB" id="9813689at2"/>
<feature type="transmembrane region" description="Helical" evidence="7">
    <location>
        <begin position="162"/>
        <end position="181"/>
    </location>
</feature>
<dbReference type="GO" id="GO:0016020">
    <property type="term" value="C:membrane"/>
    <property type="evidence" value="ECO:0007669"/>
    <property type="project" value="InterPro"/>
</dbReference>
<evidence type="ECO:0000313" key="8">
    <source>
        <dbReference type="EMBL" id="SFJ91177.1"/>
    </source>
</evidence>
<feature type="binding site" evidence="6">
    <location>
        <position position="188"/>
    </location>
    <ligand>
        <name>Zn(2+)</name>
        <dbReference type="ChEBI" id="CHEBI:29105"/>
    </ligand>
</feature>
<comment type="subcellular location">
    <subcellularLocation>
        <location evidence="1">Endomembrane system</location>
        <topology evidence="1">Multi-pass membrane protein</topology>
    </subcellularLocation>
</comment>
<feature type="transmembrane region" description="Helical" evidence="7">
    <location>
        <begin position="131"/>
        <end position="150"/>
    </location>
</feature>